<proteinExistence type="predicted"/>
<dbReference type="CDD" id="cd00090">
    <property type="entry name" value="HTH_ARSR"/>
    <property type="match status" value="1"/>
</dbReference>
<dbReference type="Gene3D" id="1.10.10.10">
    <property type="entry name" value="Winged helix-like DNA-binding domain superfamily/Winged helix DNA-binding domain"/>
    <property type="match status" value="1"/>
</dbReference>
<dbReference type="GO" id="GO:0003677">
    <property type="term" value="F:DNA binding"/>
    <property type="evidence" value="ECO:0007669"/>
    <property type="project" value="InterPro"/>
</dbReference>
<gene>
    <name evidence="2" type="ORF">D9R14_03155</name>
</gene>
<dbReference type="SUPFAM" id="SSF46785">
    <property type="entry name" value="Winged helix' DNA-binding domain"/>
    <property type="match status" value="1"/>
</dbReference>
<reference evidence="2 3" key="1">
    <citation type="submission" date="2018-10" db="EMBL/GenBank/DDBJ databases">
        <title>Xanthobacter tagetidis genome sequencing and assembly.</title>
        <authorList>
            <person name="Maclea K.S."/>
            <person name="Goen A.E."/>
            <person name="Fatima S.A."/>
        </authorList>
    </citation>
    <scope>NUCLEOTIDE SEQUENCE [LARGE SCALE GENOMIC DNA]</scope>
    <source>
        <strain evidence="2 3">ATCC 700314</strain>
    </source>
</reference>
<evidence type="ECO:0000259" key="1">
    <source>
        <dbReference type="Pfam" id="PF09339"/>
    </source>
</evidence>
<protein>
    <submittedName>
        <fullName evidence="2">Transcriptional regulator TrmB</fullName>
    </submittedName>
</protein>
<keyword evidence="3" id="KW-1185">Reference proteome</keyword>
<name>A0A3L7ANL8_9HYPH</name>
<dbReference type="InterPro" id="IPR051797">
    <property type="entry name" value="TrmB-like"/>
</dbReference>
<comment type="caution">
    <text evidence="2">The sequence shown here is derived from an EMBL/GenBank/DDBJ whole genome shotgun (WGS) entry which is preliminary data.</text>
</comment>
<accession>A0A3L7ANL8</accession>
<dbReference type="InterPro" id="IPR036388">
    <property type="entry name" value="WH-like_DNA-bd_sf"/>
</dbReference>
<dbReference type="PANTHER" id="PTHR34293">
    <property type="entry name" value="HTH-TYPE TRANSCRIPTIONAL REGULATOR TRMBL2"/>
    <property type="match status" value="1"/>
</dbReference>
<dbReference type="OrthoDB" id="7960388at2"/>
<organism evidence="2 3">
    <name type="scientific">Xanthobacter tagetidis</name>
    <dbReference type="NCBI Taxonomy" id="60216"/>
    <lineage>
        <taxon>Bacteria</taxon>
        <taxon>Pseudomonadati</taxon>
        <taxon>Pseudomonadota</taxon>
        <taxon>Alphaproteobacteria</taxon>
        <taxon>Hyphomicrobiales</taxon>
        <taxon>Xanthobacteraceae</taxon>
        <taxon>Xanthobacter</taxon>
    </lineage>
</organism>
<dbReference type="PANTHER" id="PTHR34293:SF1">
    <property type="entry name" value="HTH-TYPE TRANSCRIPTIONAL REGULATOR TRMBL2"/>
    <property type="match status" value="1"/>
</dbReference>
<dbReference type="EMBL" id="RCTF01000002">
    <property type="protein sequence ID" value="RLP81012.1"/>
    <property type="molecule type" value="Genomic_DNA"/>
</dbReference>
<dbReference type="Proteomes" id="UP000269692">
    <property type="component" value="Unassembled WGS sequence"/>
</dbReference>
<dbReference type="GO" id="GO:0006355">
    <property type="term" value="P:regulation of DNA-templated transcription"/>
    <property type="evidence" value="ECO:0007669"/>
    <property type="project" value="InterPro"/>
</dbReference>
<sequence length="301" mass="33332">MIAHLRLIFRSNAPSGAQNLCGAPKLCRVKPTLDAAREIGDVPPIGKGRRVTDDIEEKLARIGITGTLYKLYLTAVGLGAASITDVAAQAGLARTTAHDALAKLEEEGLVRFVDNGKRRFVVAQDPGVLLERIEARRQMIEDVMPVLRSMYHHETGKPNVRFHPGPEGIRTTLWDTLSGGATVLRATLSMKELMAEPGLEEMERYLTERARRGTWLHVIRSEERDIAPIWPSSREQRRELRYAPPAYTLAMTCFVYGNKVALISSARESYGMIIDSAEFAAFQASMFDAMWSLSTPAPAQP</sequence>
<dbReference type="Pfam" id="PF09339">
    <property type="entry name" value="HTH_IclR"/>
    <property type="match status" value="1"/>
</dbReference>
<dbReference type="InterPro" id="IPR011991">
    <property type="entry name" value="ArsR-like_HTH"/>
</dbReference>
<evidence type="ECO:0000313" key="3">
    <source>
        <dbReference type="Proteomes" id="UP000269692"/>
    </source>
</evidence>
<dbReference type="InterPro" id="IPR005471">
    <property type="entry name" value="Tscrpt_reg_IclR_N"/>
</dbReference>
<feature type="domain" description="HTH iclR-type" evidence="1">
    <location>
        <begin position="80"/>
        <end position="112"/>
    </location>
</feature>
<evidence type="ECO:0000313" key="2">
    <source>
        <dbReference type="EMBL" id="RLP81012.1"/>
    </source>
</evidence>
<dbReference type="InterPro" id="IPR036390">
    <property type="entry name" value="WH_DNA-bd_sf"/>
</dbReference>
<dbReference type="AlphaFoldDB" id="A0A3L7ANL8"/>